<evidence type="ECO:0000313" key="3">
    <source>
        <dbReference type="Proteomes" id="UP000292886"/>
    </source>
</evidence>
<name>A0A4P6YUX0_9LACO</name>
<reference evidence="3" key="1">
    <citation type="submission" date="2019-03" db="EMBL/GenBank/DDBJ databases">
        <title>Weissella sp. 26KH-42 Genome sequencing.</title>
        <authorList>
            <person name="Heo J."/>
            <person name="Kim S.-J."/>
            <person name="Kim J.-S."/>
            <person name="Hong S.-B."/>
            <person name="Kwon S.-W."/>
        </authorList>
    </citation>
    <scope>NUCLEOTIDE SEQUENCE [LARGE SCALE GENOMIC DNA]</scope>
    <source>
        <strain evidence="3">26KH-42</strain>
    </source>
</reference>
<keyword evidence="1" id="KW-1133">Transmembrane helix</keyword>
<keyword evidence="1" id="KW-0472">Membrane</keyword>
<protein>
    <submittedName>
        <fullName evidence="2">Uncharacterized protein</fullName>
    </submittedName>
</protein>
<dbReference type="Proteomes" id="UP000292886">
    <property type="component" value="Chromosome"/>
</dbReference>
<gene>
    <name evidence="2" type="ORF">EQG49_08665</name>
</gene>
<feature type="transmembrane region" description="Helical" evidence="1">
    <location>
        <begin position="80"/>
        <end position="103"/>
    </location>
</feature>
<dbReference type="EMBL" id="CP037940">
    <property type="protein sequence ID" value="QBO36541.1"/>
    <property type="molecule type" value="Genomic_DNA"/>
</dbReference>
<dbReference type="RefSeq" id="WP_133363618.1">
    <property type="nucleotide sequence ID" value="NZ_CP037940.1"/>
</dbReference>
<evidence type="ECO:0000256" key="1">
    <source>
        <dbReference type="SAM" id="Phobius"/>
    </source>
</evidence>
<keyword evidence="1" id="KW-0812">Transmembrane</keyword>
<organism evidence="2 3">
    <name type="scientific">Periweissella cryptocerci</name>
    <dbReference type="NCBI Taxonomy" id="2506420"/>
    <lineage>
        <taxon>Bacteria</taxon>
        <taxon>Bacillati</taxon>
        <taxon>Bacillota</taxon>
        <taxon>Bacilli</taxon>
        <taxon>Lactobacillales</taxon>
        <taxon>Lactobacillaceae</taxon>
        <taxon>Periweissella</taxon>
    </lineage>
</organism>
<keyword evidence="3" id="KW-1185">Reference proteome</keyword>
<accession>A0A4P6YUX0</accession>
<proteinExistence type="predicted"/>
<sequence length="116" mass="12737">MKPANTKIKTTHHHHNGHCPMHHGHPHMGMGMHQMVPVLPTPEELAKYEELVPGSAKRLVATYLDGKKAARKESRRRREAHVAVALISIAATTVVVGSAVLAVQDVATKIIDYKNN</sequence>
<dbReference type="KEGG" id="wei:EQG49_08665"/>
<evidence type="ECO:0000313" key="2">
    <source>
        <dbReference type="EMBL" id="QBO36541.1"/>
    </source>
</evidence>
<dbReference type="AlphaFoldDB" id="A0A4P6YUX0"/>